<dbReference type="InterPro" id="IPR019554">
    <property type="entry name" value="Soluble_ligand-bd"/>
</dbReference>
<dbReference type="SUPFAM" id="SSF47781">
    <property type="entry name" value="RuvA domain 2-like"/>
    <property type="match status" value="1"/>
</dbReference>
<sequence length="135" mass="14563">QVYVAGAVNRPGVYFLSDGDRWIDAVEAAGGPTADADVEAINLARRLHDEDQVLVPRLGEQGNPDSASNDEKIGINSASAALLDTLPGIGEVRSQSIVDSRQRDGPFSRIEELVERKLIPQSVFDQIRELITVGP</sequence>
<feature type="non-terminal residue" evidence="2">
    <location>
        <position position="1"/>
    </location>
</feature>
<dbReference type="Gene3D" id="1.10.150.310">
    <property type="entry name" value="Tex RuvX-like domain-like"/>
    <property type="match status" value="1"/>
</dbReference>
<reference evidence="2" key="1">
    <citation type="journal article" date="2014" name="Front. Microbiol.">
        <title>High frequency of phylogenetically diverse reductive dehalogenase-homologous genes in deep subseafloor sedimentary metagenomes.</title>
        <authorList>
            <person name="Kawai M."/>
            <person name="Futagami T."/>
            <person name="Toyoda A."/>
            <person name="Takaki Y."/>
            <person name="Nishi S."/>
            <person name="Hori S."/>
            <person name="Arai W."/>
            <person name="Tsubouchi T."/>
            <person name="Morono Y."/>
            <person name="Uchiyama I."/>
            <person name="Ito T."/>
            <person name="Fujiyama A."/>
            <person name="Inagaki F."/>
            <person name="Takami H."/>
        </authorList>
    </citation>
    <scope>NUCLEOTIDE SEQUENCE</scope>
    <source>
        <strain evidence="2">Expedition CK06-06</strain>
    </source>
</reference>
<evidence type="ECO:0000259" key="1">
    <source>
        <dbReference type="Pfam" id="PF10531"/>
    </source>
</evidence>
<feature type="domain" description="Soluble ligand binding" evidence="1">
    <location>
        <begin position="2"/>
        <end position="51"/>
    </location>
</feature>
<dbReference type="Gene3D" id="3.10.560.10">
    <property type="entry name" value="Outer membrane lipoprotein wza domain like"/>
    <property type="match status" value="1"/>
</dbReference>
<protein>
    <recommendedName>
        <fullName evidence="1">Soluble ligand binding domain-containing protein</fullName>
    </recommendedName>
</protein>
<comment type="caution">
    <text evidence="2">The sequence shown here is derived from an EMBL/GenBank/DDBJ whole genome shotgun (WGS) entry which is preliminary data.</text>
</comment>
<proteinExistence type="predicted"/>
<dbReference type="InterPro" id="IPR010994">
    <property type="entry name" value="RuvA_2-like"/>
</dbReference>
<dbReference type="EMBL" id="BARS01055437">
    <property type="protein sequence ID" value="GAG45667.1"/>
    <property type="molecule type" value="Genomic_DNA"/>
</dbReference>
<organism evidence="2">
    <name type="scientific">marine sediment metagenome</name>
    <dbReference type="NCBI Taxonomy" id="412755"/>
    <lineage>
        <taxon>unclassified sequences</taxon>
        <taxon>metagenomes</taxon>
        <taxon>ecological metagenomes</taxon>
    </lineage>
</organism>
<name>X0YEK6_9ZZZZ</name>
<gene>
    <name evidence="2" type="ORF">S01H1_81849</name>
</gene>
<dbReference type="GO" id="GO:0015628">
    <property type="term" value="P:protein secretion by the type II secretion system"/>
    <property type="evidence" value="ECO:0007669"/>
    <property type="project" value="TreeGrafter"/>
</dbReference>
<dbReference type="AlphaFoldDB" id="X0YEK6"/>
<dbReference type="Pfam" id="PF12836">
    <property type="entry name" value="HHH_3"/>
    <property type="match status" value="1"/>
</dbReference>
<dbReference type="GO" id="GO:0015627">
    <property type="term" value="C:type II protein secretion system complex"/>
    <property type="evidence" value="ECO:0007669"/>
    <property type="project" value="TreeGrafter"/>
</dbReference>
<dbReference type="PANTHER" id="PTHR21180:SF32">
    <property type="entry name" value="ENDONUCLEASE_EXONUCLEASE_PHOSPHATASE FAMILY DOMAIN-CONTAINING PROTEIN 1"/>
    <property type="match status" value="1"/>
</dbReference>
<dbReference type="InterPro" id="IPR051675">
    <property type="entry name" value="Endo/Exo/Phosphatase_dom_1"/>
</dbReference>
<accession>X0YEK6</accession>
<dbReference type="Pfam" id="PF10531">
    <property type="entry name" value="SLBB"/>
    <property type="match status" value="1"/>
</dbReference>
<dbReference type="PANTHER" id="PTHR21180">
    <property type="entry name" value="ENDONUCLEASE/EXONUCLEASE/PHOSPHATASE FAMILY DOMAIN-CONTAINING PROTEIN 1"/>
    <property type="match status" value="1"/>
</dbReference>
<evidence type="ECO:0000313" key="2">
    <source>
        <dbReference type="EMBL" id="GAG45667.1"/>
    </source>
</evidence>